<feature type="transmembrane region" description="Helical" evidence="1">
    <location>
        <begin position="6"/>
        <end position="27"/>
    </location>
</feature>
<dbReference type="RefSeq" id="WP_143918465.1">
    <property type="nucleotide sequence ID" value="NZ_CANLVC010000008.1"/>
</dbReference>
<evidence type="ECO:0000313" key="4">
    <source>
        <dbReference type="Proteomes" id="UP000318833"/>
    </source>
</evidence>
<organism evidence="3 4">
    <name type="scientific">Aquimarina algiphila</name>
    <dbReference type="NCBI Taxonomy" id="2047982"/>
    <lineage>
        <taxon>Bacteria</taxon>
        <taxon>Pseudomonadati</taxon>
        <taxon>Bacteroidota</taxon>
        <taxon>Flavobacteriia</taxon>
        <taxon>Flavobacteriales</taxon>
        <taxon>Flavobacteriaceae</taxon>
        <taxon>Aquimarina</taxon>
    </lineage>
</organism>
<evidence type="ECO:0000259" key="2">
    <source>
        <dbReference type="Pfam" id="PF19762"/>
    </source>
</evidence>
<reference evidence="3 4" key="1">
    <citation type="submission" date="2019-07" db="EMBL/GenBank/DDBJ databases">
        <title>The draft genome sequence of Aquimarina algiphila M91.</title>
        <authorList>
            <person name="Meng X."/>
        </authorList>
    </citation>
    <scope>NUCLEOTIDE SEQUENCE [LARGE SCALE GENOMIC DNA]</scope>
    <source>
        <strain evidence="3 4">M91</strain>
    </source>
</reference>
<dbReference type="AlphaFoldDB" id="A0A554VCU5"/>
<comment type="caution">
    <text evidence="3">The sequence shown here is derived from an EMBL/GenBank/DDBJ whole genome shotgun (WGS) entry which is preliminary data.</text>
</comment>
<keyword evidence="1" id="KW-1133">Transmembrane helix</keyword>
<accession>A0A554VCU5</accession>
<feature type="transmembrane region" description="Helical" evidence="1">
    <location>
        <begin position="58"/>
        <end position="78"/>
    </location>
</feature>
<gene>
    <name evidence="3" type="ORF">FOF46_25915</name>
</gene>
<proteinExistence type="predicted"/>
<evidence type="ECO:0000313" key="3">
    <source>
        <dbReference type="EMBL" id="TSE04583.1"/>
    </source>
</evidence>
<protein>
    <recommendedName>
        <fullName evidence="2">DUF6249 domain-containing protein</fullName>
    </recommendedName>
</protein>
<evidence type="ECO:0000256" key="1">
    <source>
        <dbReference type="SAM" id="Phobius"/>
    </source>
</evidence>
<keyword evidence="1" id="KW-0812">Transmembrane</keyword>
<dbReference type="EMBL" id="VLNR01000078">
    <property type="protein sequence ID" value="TSE04583.1"/>
    <property type="molecule type" value="Genomic_DNA"/>
</dbReference>
<dbReference type="OrthoDB" id="679295at2"/>
<feature type="domain" description="DUF6249" evidence="2">
    <location>
        <begin position="9"/>
        <end position="106"/>
    </location>
</feature>
<keyword evidence="1" id="KW-0472">Membrane</keyword>
<keyword evidence="4" id="KW-1185">Reference proteome</keyword>
<dbReference type="Pfam" id="PF19762">
    <property type="entry name" value="DUF6249"/>
    <property type="match status" value="1"/>
</dbReference>
<dbReference type="InterPro" id="IPR046216">
    <property type="entry name" value="DUF6249"/>
</dbReference>
<feature type="transmembrane region" description="Helical" evidence="1">
    <location>
        <begin position="84"/>
        <end position="105"/>
    </location>
</feature>
<sequence>MDEIFRDFLVTFIIVAAIFGIVYVYFLTRHRERMKMMEQGIDLSEIISAKKGWIALKYGMFGIGLAIGFLVGNVLYEYFDMNDIISFSSMSFLFGGISLVGYFLIETKYRK</sequence>
<name>A0A554VCU5_9FLAO</name>
<dbReference type="Proteomes" id="UP000318833">
    <property type="component" value="Unassembled WGS sequence"/>
</dbReference>